<dbReference type="PANTHER" id="PTHR28626:SF3">
    <property type="entry name" value="SRR1-LIKE PROTEIN"/>
    <property type="match status" value="1"/>
</dbReference>
<feature type="domain" description="SRR1-like" evidence="3">
    <location>
        <begin position="85"/>
        <end position="246"/>
    </location>
</feature>
<evidence type="ECO:0000313" key="4">
    <source>
        <dbReference type="EMBL" id="MBW0547072.1"/>
    </source>
</evidence>
<comment type="caution">
    <text evidence="4">The sequence shown here is derived from an EMBL/GenBank/DDBJ whole genome shotgun (WGS) entry which is preliminary data.</text>
</comment>
<accession>A0A9Q3FYG8</accession>
<dbReference type="Proteomes" id="UP000765509">
    <property type="component" value="Unassembled WGS sequence"/>
</dbReference>
<dbReference type="GO" id="GO:0005634">
    <property type="term" value="C:nucleus"/>
    <property type="evidence" value="ECO:0007669"/>
    <property type="project" value="TreeGrafter"/>
</dbReference>
<comment type="similarity">
    <text evidence="1">Belongs to the SRR1 family.</text>
</comment>
<protein>
    <recommendedName>
        <fullName evidence="3">SRR1-like domain-containing protein</fullName>
    </recommendedName>
</protein>
<organism evidence="4 5">
    <name type="scientific">Austropuccinia psidii MF-1</name>
    <dbReference type="NCBI Taxonomy" id="1389203"/>
    <lineage>
        <taxon>Eukaryota</taxon>
        <taxon>Fungi</taxon>
        <taxon>Dikarya</taxon>
        <taxon>Basidiomycota</taxon>
        <taxon>Pucciniomycotina</taxon>
        <taxon>Pucciniomycetes</taxon>
        <taxon>Pucciniales</taxon>
        <taxon>Sphaerophragmiaceae</taxon>
        <taxon>Austropuccinia</taxon>
    </lineage>
</organism>
<reference evidence="4" key="1">
    <citation type="submission" date="2021-03" db="EMBL/GenBank/DDBJ databases">
        <title>Draft genome sequence of rust myrtle Austropuccinia psidii MF-1, a brazilian biotype.</title>
        <authorList>
            <person name="Quecine M.C."/>
            <person name="Pachon D.M.R."/>
            <person name="Bonatelli M.L."/>
            <person name="Correr F.H."/>
            <person name="Franceschini L.M."/>
            <person name="Leite T.F."/>
            <person name="Margarido G.R.A."/>
            <person name="Almeida C.A."/>
            <person name="Ferrarezi J.A."/>
            <person name="Labate C.A."/>
        </authorList>
    </citation>
    <scope>NUCLEOTIDE SEQUENCE</scope>
    <source>
        <strain evidence="4">MF-1</strain>
    </source>
</reference>
<evidence type="ECO:0000256" key="1">
    <source>
        <dbReference type="ARBA" id="ARBA00009856"/>
    </source>
</evidence>
<gene>
    <name evidence="4" type="ORF">O181_086787</name>
</gene>
<feature type="compositionally biased region" description="Basic residues" evidence="2">
    <location>
        <begin position="26"/>
        <end position="36"/>
    </location>
</feature>
<keyword evidence="5" id="KW-1185">Reference proteome</keyword>
<dbReference type="EMBL" id="AVOT02052120">
    <property type="protein sequence ID" value="MBW0547072.1"/>
    <property type="molecule type" value="Genomic_DNA"/>
</dbReference>
<evidence type="ECO:0000256" key="2">
    <source>
        <dbReference type="SAM" id="MobiDB-lite"/>
    </source>
</evidence>
<sequence length="281" mass="32257">MTSKDRSDEDGENYQTFQYVQRIKKLNSKQRRKKQTARILESDQPSSSHQNLAEVLQTRRKFLIQTGDWLNQSILWLGNCLRSYPPPIRQILCLALGSFSPIDCHDTLTYPENTAGSFEARKQSQYQLVFLIDVIIPTLKERPKTSELTVTFYDPAFTSKDKANLKELGYIVLDQEPDLACKESTFFYMPHAPKGLYNDLISVNKLIGSANDLNQVILLGNDLKRYQQLMTRKEKEDITALLALDPETLQSYYPPGIAKLDKESGIPFFSDTCLQYFNVVH</sequence>
<dbReference type="InterPro" id="IPR040044">
    <property type="entry name" value="SRR1L"/>
</dbReference>
<dbReference type="PANTHER" id="PTHR28626">
    <property type="entry name" value="SRR1-LIKE PROTEIN"/>
    <property type="match status" value="1"/>
</dbReference>
<dbReference type="AlphaFoldDB" id="A0A9Q3FYG8"/>
<name>A0A9Q3FYG8_9BASI</name>
<feature type="region of interest" description="Disordered" evidence="2">
    <location>
        <begin position="26"/>
        <end position="45"/>
    </location>
</feature>
<evidence type="ECO:0000259" key="3">
    <source>
        <dbReference type="Pfam" id="PF07985"/>
    </source>
</evidence>
<proteinExistence type="inferred from homology"/>
<dbReference type="OrthoDB" id="551431at2759"/>
<dbReference type="InterPro" id="IPR012942">
    <property type="entry name" value="SRR1-like"/>
</dbReference>
<dbReference type="Pfam" id="PF07985">
    <property type="entry name" value="SRR1"/>
    <property type="match status" value="1"/>
</dbReference>
<evidence type="ECO:0000313" key="5">
    <source>
        <dbReference type="Proteomes" id="UP000765509"/>
    </source>
</evidence>
<dbReference type="GO" id="GO:0005737">
    <property type="term" value="C:cytoplasm"/>
    <property type="evidence" value="ECO:0007669"/>
    <property type="project" value="TreeGrafter"/>
</dbReference>